<dbReference type="PANTHER" id="PTHR43179">
    <property type="entry name" value="RHAMNOSYLTRANSFERASE WBBL"/>
    <property type="match status" value="1"/>
</dbReference>
<evidence type="ECO:0000256" key="3">
    <source>
        <dbReference type="ARBA" id="ARBA00022676"/>
    </source>
</evidence>
<keyword evidence="4" id="KW-0808">Transferase</keyword>
<dbReference type="Gene3D" id="3.90.550.10">
    <property type="entry name" value="Spore Coat Polysaccharide Biosynthesis Protein SpsA, Chain A"/>
    <property type="match status" value="1"/>
</dbReference>
<dbReference type="Gene3D" id="3.40.50.150">
    <property type="entry name" value="Vaccinia Virus protein VP39"/>
    <property type="match status" value="1"/>
</dbReference>
<accession>A0A6N7J121</accession>
<dbReference type="Pfam" id="PF13489">
    <property type="entry name" value="Methyltransf_23"/>
    <property type="match status" value="1"/>
</dbReference>
<organism evidence="6 7">
    <name type="scientific">Candidatus Weimeria bifida</name>
    <dbReference type="NCBI Taxonomy" id="2599074"/>
    <lineage>
        <taxon>Bacteria</taxon>
        <taxon>Bacillati</taxon>
        <taxon>Bacillota</taxon>
        <taxon>Clostridia</taxon>
        <taxon>Lachnospirales</taxon>
        <taxon>Lachnospiraceae</taxon>
        <taxon>Candidatus Weimeria</taxon>
    </lineage>
</organism>
<dbReference type="CDD" id="cd02440">
    <property type="entry name" value="AdoMet_MTases"/>
    <property type="match status" value="1"/>
</dbReference>
<evidence type="ECO:0000256" key="1">
    <source>
        <dbReference type="ARBA" id="ARBA00004776"/>
    </source>
</evidence>
<comment type="similarity">
    <text evidence="2">Belongs to the glycosyltransferase 2 family.</text>
</comment>
<gene>
    <name evidence="6" type="ORF">FRC54_07430</name>
</gene>
<comment type="caution">
    <text evidence="6">The sequence shown here is derived from an EMBL/GenBank/DDBJ whole genome shotgun (WGS) entry which is preliminary data.</text>
</comment>
<evidence type="ECO:0000256" key="2">
    <source>
        <dbReference type="ARBA" id="ARBA00006739"/>
    </source>
</evidence>
<dbReference type="PANTHER" id="PTHR43179:SF12">
    <property type="entry name" value="GALACTOFURANOSYLTRANSFERASE GLFT2"/>
    <property type="match status" value="1"/>
</dbReference>
<keyword evidence="3" id="KW-0328">Glycosyltransferase</keyword>
<dbReference type="EMBL" id="VOGC01000006">
    <property type="protein sequence ID" value="MQN01735.1"/>
    <property type="molecule type" value="Genomic_DNA"/>
</dbReference>
<sequence>MDEAKKKMAAQFGTIVQRGLYKEADEMLTELREEVNPEKYLSEDLCITAAFLYNKLGNRENELYYLNKGFLINPRSSSLFVSLGDYYSKVNTAQELICLYQAEYYAKKNGEMDQASFIKKIIDSLENGGITVPKTSIVILSFNTKDYLRQCLDSIKETIPLDRCQVIVVDNASTDGSLDYLKSLDWITLIENHENRGFPGGCNDGINAAEKDNDIYLLNSDTILPANALFWLKMGLYESDKVGSTGSITNYAANGQAVDVKANSVEEFIQFGEQVNIPGAFPYAFKPFLIGFSLLLKRTTLDIVGLLDERFNPGNSEDLDLGLRILKEEKLNLLCTNSFVFHYGNRSFAELLKSGQDYDDLLKKNCQKLIDKIGFDITRYFKDSLKIVDEIRAKRGTSLYILEVGSGIGTQAAVIRTKYPNAEYKGVEPNQTLASYAKAFGEILTGDLETTEFGEKYEGYFDYIILSDVLQFIHNPGKYLRSISKYLKKNGRLIISIPNIRYYEIIISLLADDRFTYSDDGIIKNGTVRFYTENEAARLISGSGYSIKNIKSVIGKKPSVEEEKYINNLSELFDQPDTDDLLALEYIFTAETIL</sequence>
<name>A0A6N7J121_9FIRM</name>
<dbReference type="AlphaFoldDB" id="A0A6N7J121"/>
<dbReference type="GO" id="GO:0016757">
    <property type="term" value="F:glycosyltransferase activity"/>
    <property type="evidence" value="ECO:0007669"/>
    <property type="project" value="UniProtKB-KW"/>
</dbReference>
<comment type="pathway">
    <text evidence="1">Cell wall biogenesis; cell wall polysaccharide biosynthesis.</text>
</comment>
<keyword evidence="7" id="KW-1185">Reference proteome</keyword>
<evidence type="ECO:0000313" key="6">
    <source>
        <dbReference type="EMBL" id="MQN01735.1"/>
    </source>
</evidence>
<dbReference type="SUPFAM" id="SSF53335">
    <property type="entry name" value="S-adenosyl-L-methionine-dependent methyltransferases"/>
    <property type="match status" value="1"/>
</dbReference>
<dbReference type="InterPro" id="IPR029063">
    <property type="entry name" value="SAM-dependent_MTases_sf"/>
</dbReference>
<protein>
    <submittedName>
        <fullName evidence="6">Glycosyltransferase</fullName>
    </submittedName>
</protein>
<dbReference type="InterPro" id="IPR029044">
    <property type="entry name" value="Nucleotide-diphossugar_trans"/>
</dbReference>
<dbReference type="Pfam" id="PF00535">
    <property type="entry name" value="Glycos_transf_2"/>
    <property type="match status" value="1"/>
</dbReference>
<evidence type="ECO:0000313" key="7">
    <source>
        <dbReference type="Proteomes" id="UP000460257"/>
    </source>
</evidence>
<dbReference type="SUPFAM" id="SSF53448">
    <property type="entry name" value="Nucleotide-diphospho-sugar transferases"/>
    <property type="match status" value="1"/>
</dbReference>
<evidence type="ECO:0000256" key="4">
    <source>
        <dbReference type="ARBA" id="ARBA00022679"/>
    </source>
</evidence>
<dbReference type="InterPro" id="IPR001173">
    <property type="entry name" value="Glyco_trans_2-like"/>
</dbReference>
<reference evidence="6" key="1">
    <citation type="journal article" date="2020" name="Appl. Environ. Microbiol.">
        <title>Medium-Chain Fatty Acid Synthesis by 'Candidatus Weimeria bifida' gen. nov., sp. nov., and 'Candidatus Pseudoramibacter fermentans' sp. nov.</title>
        <authorList>
            <person name="Scarborough M.J."/>
            <person name="Myers K.S."/>
            <person name="Donohue T.J."/>
            <person name="Noguera D.R."/>
        </authorList>
    </citation>
    <scope>NUCLEOTIDE SEQUENCE</scope>
    <source>
        <strain evidence="6">LCO1.1</strain>
    </source>
</reference>
<dbReference type="Proteomes" id="UP000460257">
    <property type="component" value="Unassembled WGS sequence"/>
</dbReference>
<evidence type="ECO:0000259" key="5">
    <source>
        <dbReference type="Pfam" id="PF00535"/>
    </source>
</evidence>
<feature type="domain" description="Glycosyltransferase 2-like" evidence="5">
    <location>
        <begin position="136"/>
        <end position="230"/>
    </location>
</feature>
<proteinExistence type="inferred from homology"/>